<name>A0A699K9D4_TANCI</name>
<accession>A0A699K9D4</accession>
<proteinExistence type="predicted"/>
<dbReference type="AlphaFoldDB" id="A0A699K9D4"/>
<gene>
    <name evidence="1" type="ORF">Tci_651236</name>
</gene>
<reference evidence="1" key="1">
    <citation type="journal article" date="2019" name="Sci. Rep.">
        <title>Draft genome of Tanacetum cinerariifolium, the natural source of mosquito coil.</title>
        <authorList>
            <person name="Yamashiro T."/>
            <person name="Shiraishi A."/>
            <person name="Satake H."/>
            <person name="Nakayama K."/>
        </authorList>
    </citation>
    <scope>NUCLEOTIDE SEQUENCE</scope>
</reference>
<feature type="non-terminal residue" evidence="1">
    <location>
        <position position="295"/>
    </location>
</feature>
<comment type="caution">
    <text evidence="1">The sequence shown here is derived from an EMBL/GenBank/DDBJ whole genome shotgun (WGS) entry which is preliminary data.</text>
</comment>
<protein>
    <submittedName>
        <fullName evidence="1">Uncharacterized protein</fullName>
    </submittedName>
</protein>
<sequence length="295" mass="33602">MSPENKAHFQAEKEAIHLILTEIGDEIYSTVDARQTAQEMSEAIERLQQGESLNIRDANWSFRQGMQPKKVKDSAITRRRCCCTNKLSKVQNYVGYNVFANDLQHSEQSESVSSTCIVETNDSNVTPDSPDMCNNDIQNDQNDVDNDDERVALAILIANLKLDVDENKKIQKQLKNTNTTLAQELKECKTILAETSKSLGESISVRDSCLVALQNKQTEFEKYKAFNDRTIDYDKLKRKLNETLGQLDLKDIKIKEGLKTKAYEISVVKEKHDELVKHSLLTKSHYEGLVKQKTK</sequence>
<dbReference type="EMBL" id="BKCJ010488833">
    <property type="protein sequence ID" value="GFA79264.1"/>
    <property type="molecule type" value="Genomic_DNA"/>
</dbReference>
<organism evidence="1">
    <name type="scientific">Tanacetum cinerariifolium</name>
    <name type="common">Dalmatian daisy</name>
    <name type="synonym">Chrysanthemum cinerariifolium</name>
    <dbReference type="NCBI Taxonomy" id="118510"/>
    <lineage>
        <taxon>Eukaryota</taxon>
        <taxon>Viridiplantae</taxon>
        <taxon>Streptophyta</taxon>
        <taxon>Embryophyta</taxon>
        <taxon>Tracheophyta</taxon>
        <taxon>Spermatophyta</taxon>
        <taxon>Magnoliopsida</taxon>
        <taxon>eudicotyledons</taxon>
        <taxon>Gunneridae</taxon>
        <taxon>Pentapetalae</taxon>
        <taxon>asterids</taxon>
        <taxon>campanulids</taxon>
        <taxon>Asterales</taxon>
        <taxon>Asteraceae</taxon>
        <taxon>Asteroideae</taxon>
        <taxon>Anthemideae</taxon>
        <taxon>Anthemidinae</taxon>
        <taxon>Tanacetum</taxon>
    </lineage>
</organism>
<evidence type="ECO:0000313" key="1">
    <source>
        <dbReference type="EMBL" id="GFA79264.1"/>
    </source>
</evidence>